<proteinExistence type="predicted"/>
<dbReference type="STRING" id="215200.SAMN05216454_102155"/>
<dbReference type="EMBL" id="FODF01000002">
    <property type="protein sequence ID" value="SEN32278.1"/>
    <property type="molecule type" value="Genomic_DNA"/>
</dbReference>
<dbReference type="AlphaFoldDB" id="A0A1H8FMG6"/>
<gene>
    <name evidence="2" type="ORF">SAMN05216454_102155</name>
</gene>
<accession>A0A1H8FMG6</accession>
<evidence type="ECO:0000256" key="1">
    <source>
        <dbReference type="SAM" id="MobiDB-lite"/>
    </source>
</evidence>
<dbReference type="OrthoDB" id="1753259at2"/>
<feature type="region of interest" description="Disordered" evidence="1">
    <location>
        <begin position="89"/>
        <end position="109"/>
    </location>
</feature>
<evidence type="ECO:0000313" key="2">
    <source>
        <dbReference type="EMBL" id="SEN32278.1"/>
    </source>
</evidence>
<protein>
    <submittedName>
        <fullName evidence="2">D-proline reductase (Dithiol) PrdA</fullName>
    </submittedName>
</protein>
<name>A0A1H8FMG6_9FIRM</name>
<reference evidence="2 3" key="1">
    <citation type="submission" date="2016-10" db="EMBL/GenBank/DDBJ databases">
        <authorList>
            <person name="de Groot N.N."/>
        </authorList>
    </citation>
    <scope>NUCLEOTIDE SEQUENCE [LARGE SCALE GENOMIC DNA]</scope>
    <source>
        <strain evidence="2 3">Calf135</strain>
    </source>
</reference>
<dbReference type="Proteomes" id="UP000199512">
    <property type="component" value="Unassembled WGS sequence"/>
</dbReference>
<sequence length="136" mass="14419">MSITEETAKAHANDPAVCCCRFEAGTVVEAANLEDPAIFPDLVDSGLLEIPENTLTIGQALGGTLKETLDALSPMTTENVDGYSEIVEEEEEKEEVTEEVSGESSSGSVTTQKVDGVIKIRIEEGTGIYLEIPTGV</sequence>
<keyword evidence="3" id="KW-1185">Reference proteome</keyword>
<dbReference type="RefSeq" id="WP_091974144.1">
    <property type="nucleotide sequence ID" value="NZ_FODF01000002.1"/>
</dbReference>
<feature type="compositionally biased region" description="Acidic residues" evidence="1">
    <location>
        <begin position="89"/>
        <end position="101"/>
    </location>
</feature>
<organism evidence="2 3">
    <name type="scientific">Peptostreptococcus russellii</name>
    <dbReference type="NCBI Taxonomy" id="215200"/>
    <lineage>
        <taxon>Bacteria</taxon>
        <taxon>Bacillati</taxon>
        <taxon>Bacillota</taxon>
        <taxon>Clostridia</taxon>
        <taxon>Peptostreptococcales</taxon>
        <taxon>Peptostreptococcaceae</taxon>
        <taxon>Peptostreptococcus</taxon>
    </lineage>
</organism>
<evidence type="ECO:0000313" key="3">
    <source>
        <dbReference type="Proteomes" id="UP000199512"/>
    </source>
</evidence>